<dbReference type="AlphaFoldDB" id="A0A6L7CJY4"/>
<dbReference type="InterPro" id="IPR022742">
    <property type="entry name" value="Hydrolase_4"/>
</dbReference>
<evidence type="ECO:0000259" key="1">
    <source>
        <dbReference type="Pfam" id="PF12146"/>
    </source>
</evidence>
<feature type="domain" description="Serine aminopeptidase S33" evidence="1">
    <location>
        <begin position="68"/>
        <end position="176"/>
    </location>
</feature>
<feature type="non-terminal residue" evidence="2">
    <location>
        <position position="1"/>
    </location>
</feature>
<dbReference type="PANTHER" id="PTHR12277:SF81">
    <property type="entry name" value="PROTEIN ABHD13"/>
    <property type="match status" value="1"/>
</dbReference>
<protein>
    <submittedName>
        <fullName evidence="2">Alpha/beta fold hydrolase</fullName>
    </submittedName>
</protein>
<proteinExistence type="predicted"/>
<sequence length="274" mass="30397">KILFILFVVAFCVYLVPRVAINFFYYPDDKIYGPDPWSAESVEFTAKDGTRLQGWFIPSSTGPADNTIATIIHAHGNAGNMSAHWPLVSWLPERNFNVFMFDYRGFGKSKGTPSQAGLLDDTQSAINVVRHRSDVNPQRLVLFGQSIGGANILAVIGQGDREGIRAVILDSTFASYTTIANQMIPGSGYLLDESYSGENYIASVSPIPLLLIHGKADHVIPWQHSEKLYSLAKEPKRLILIPDGEHIDAFSDRHGDVYREQMVDFILSALNPQN</sequence>
<dbReference type="Proteomes" id="UP000480485">
    <property type="component" value="Unassembled WGS sequence"/>
</dbReference>
<evidence type="ECO:0000313" key="3">
    <source>
        <dbReference type="Proteomes" id="UP000480485"/>
    </source>
</evidence>
<evidence type="ECO:0000313" key="2">
    <source>
        <dbReference type="EMBL" id="MWT85948.1"/>
    </source>
</evidence>
<gene>
    <name evidence="2" type="ORF">GP954_12445</name>
</gene>
<reference evidence="2 3" key="1">
    <citation type="submission" date="2019-12" db="EMBL/GenBank/DDBJ databases">
        <title>Enteriobacteria Tanzani isolates_8377-8380.</title>
        <authorList>
            <person name="Subbiah M."/>
            <person name="Call D."/>
        </authorList>
    </citation>
    <scope>NUCLEOTIDE SEQUENCE [LARGE SCALE GENOMIC DNA]</scope>
    <source>
        <strain evidence="2 3">8378wC7</strain>
    </source>
</reference>
<organism evidence="2 3">
    <name type="scientific">Escherichia coli</name>
    <dbReference type="NCBI Taxonomy" id="562"/>
    <lineage>
        <taxon>Bacteria</taxon>
        <taxon>Pseudomonadati</taxon>
        <taxon>Pseudomonadota</taxon>
        <taxon>Gammaproteobacteria</taxon>
        <taxon>Enterobacterales</taxon>
        <taxon>Enterobacteriaceae</taxon>
        <taxon>Escherichia</taxon>
    </lineage>
</organism>
<name>A0A6L7CJY4_ECOLX</name>
<dbReference type="SUPFAM" id="SSF53474">
    <property type="entry name" value="alpha/beta-Hydrolases"/>
    <property type="match status" value="1"/>
</dbReference>
<accession>A0A6L7CJY4</accession>
<comment type="caution">
    <text evidence="2">The sequence shown here is derived from an EMBL/GenBank/DDBJ whole genome shotgun (WGS) entry which is preliminary data.</text>
</comment>
<dbReference type="Pfam" id="PF12146">
    <property type="entry name" value="Hydrolase_4"/>
    <property type="match status" value="1"/>
</dbReference>
<keyword evidence="2" id="KW-0378">Hydrolase</keyword>
<dbReference type="PANTHER" id="PTHR12277">
    <property type="entry name" value="ALPHA/BETA HYDROLASE DOMAIN-CONTAINING PROTEIN"/>
    <property type="match status" value="1"/>
</dbReference>
<dbReference type="GO" id="GO:0016787">
    <property type="term" value="F:hydrolase activity"/>
    <property type="evidence" value="ECO:0007669"/>
    <property type="project" value="UniProtKB-KW"/>
</dbReference>
<dbReference type="InterPro" id="IPR029058">
    <property type="entry name" value="AB_hydrolase_fold"/>
</dbReference>
<dbReference type="Gene3D" id="3.40.50.1820">
    <property type="entry name" value="alpha/beta hydrolase"/>
    <property type="match status" value="1"/>
</dbReference>
<dbReference type="EMBL" id="WTRN01000195">
    <property type="protein sequence ID" value="MWT85948.1"/>
    <property type="molecule type" value="Genomic_DNA"/>
</dbReference>